<comment type="catalytic activity">
    <reaction evidence="7 8">
        <text>C-terminal L-cysteinyl-[HypE protein] + carbamoyl phosphate + ATP + H2O = C-terminal S-carboxamide-L-cysteinyl-[HypE protein] + AMP + phosphate + diphosphate + H(+)</text>
        <dbReference type="Rhea" id="RHEA:55636"/>
        <dbReference type="Rhea" id="RHEA-COMP:14247"/>
        <dbReference type="Rhea" id="RHEA-COMP:14392"/>
        <dbReference type="ChEBI" id="CHEBI:15377"/>
        <dbReference type="ChEBI" id="CHEBI:15378"/>
        <dbReference type="ChEBI" id="CHEBI:30616"/>
        <dbReference type="ChEBI" id="CHEBI:33019"/>
        <dbReference type="ChEBI" id="CHEBI:43474"/>
        <dbReference type="ChEBI" id="CHEBI:58228"/>
        <dbReference type="ChEBI" id="CHEBI:76913"/>
        <dbReference type="ChEBI" id="CHEBI:139126"/>
        <dbReference type="ChEBI" id="CHEBI:456215"/>
    </reaction>
</comment>
<dbReference type="InterPro" id="IPR055128">
    <property type="entry name" value="HypF_C_2"/>
</dbReference>
<keyword evidence="4" id="KW-0479">Metal-binding</keyword>
<dbReference type="GO" id="GO:0003998">
    <property type="term" value="F:acylphosphatase activity"/>
    <property type="evidence" value="ECO:0007669"/>
    <property type="project" value="UniProtKB-EC"/>
</dbReference>
<feature type="domain" description="YrdC-like" evidence="11">
    <location>
        <begin position="187"/>
        <end position="385"/>
    </location>
</feature>
<evidence type="ECO:0000256" key="2">
    <source>
        <dbReference type="ARBA" id="ARBA00008097"/>
    </source>
</evidence>
<keyword evidence="9" id="KW-0378">Hydrolase</keyword>
<dbReference type="Pfam" id="PF07503">
    <property type="entry name" value="zf-HYPF"/>
    <property type="match status" value="2"/>
</dbReference>
<dbReference type="InterPro" id="IPR017945">
    <property type="entry name" value="DHBP_synth_RibB-like_a/b_dom"/>
</dbReference>
<dbReference type="EMBL" id="LNYL01000016">
    <property type="protein sequence ID" value="KTD30458.1"/>
    <property type="molecule type" value="Genomic_DNA"/>
</dbReference>
<dbReference type="OrthoDB" id="9808093at2"/>
<dbReference type="SUPFAM" id="SSF55821">
    <property type="entry name" value="YrdC/RibB"/>
    <property type="match status" value="1"/>
</dbReference>
<name>A0A0W0WDM2_9GAMM</name>
<evidence type="ECO:0000256" key="1">
    <source>
        <dbReference type="ARBA" id="ARBA00004711"/>
    </source>
</evidence>
<evidence type="ECO:0000259" key="11">
    <source>
        <dbReference type="PROSITE" id="PS51163"/>
    </source>
</evidence>
<dbReference type="SUPFAM" id="SSF54975">
    <property type="entry name" value="Acylphosphatase/BLUF domain-like"/>
    <property type="match status" value="1"/>
</dbReference>
<comment type="catalytic activity">
    <reaction evidence="9">
        <text>an acyl phosphate + H2O = a carboxylate + phosphate + H(+)</text>
        <dbReference type="Rhea" id="RHEA:14965"/>
        <dbReference type="ChEBI" id="CHEBI:15377"/>
        <dbReference type="ChEBI" id="CHEBI:15378"/>
        <dbReference type="ChEBI" id="CHEBI:29067"/>
        <dbReference type="ChEBI" id="CHEBI:43474"/>
        <dbReference type="ChEBI" id="CHEBI:59918"/>
        <dbReference type="EC" id="3.6.1.7"/>
    </reaction>
</comment>
<keyword evidence="13" id="KW-1185">Reference proteome</keyword>
<dbReference type="GO" id="GO:0016743">
    <property type="term" value="F:carboxyl- or carbamoyltransferase activity"/>
    <property type="evidence" value="ECO:0007669"/>
    <property type="project" value="UniProtKB-UniRule"/>
</dbReference>
<keyword evidence="3" id="KW-0436">Ligase</keyword>
<dbReference type="NCBIfam" id="TIGR00143">
    <property type="entry name" value="hypF"/>
    <property type="match status" value="1"/>
</dbReference>
<dbReference type="UniPathway" id="UPA00335"/>
<dbReference type="GO" id="GO:0016874">
    <property type="term" value="F:ligase activity"/>
    <property type="evidence" value="ECO:0007669"/>
    <property type="project" value="UniProtKB-UniRule"/>
</dbReference>
<organism evidence="12 13">
    <name type="scientific">Legionella maceachernii</name>
    <dbReference type="NCBI Taxonomy" id="466"/>
    <lineage>
        <taxon>Bacteria</taxon>
        <taxon>Pseudomonadati</taxon>
        <taxon>Pseudomonadota</taxon>
        <taxon>Gammaproteobacteria</taxon>
        <taxon>Legionellales</taxon>
        <taxon>Legionellaceae</taxon>
        <taxon>Legionella</taxon>
    </lineage>
</organism>
<dbReference type="GO" id="GO:0008270">
    <property type="term" value="F:zinc ion binding"/>
    <property type="evidence" value="ECO:0007669"/>
    <property type="project" value="UniProtKB-KW"/>
</dbReference>
<keyword evidence="5" id="KW-0863">Zinc-finger</keyword>
<dbReference type="PANTHER" id="PTHR42959:SF1">
    <property type="entry name" value="CARBAMOYLTRANSFERASE HYPF"/>
    <property type="match status" value="1"/>
</dbReference>
<feature type="active site" evidence="9">
    <location>
        <position position="37"/>
    </location>
</feature>
<proteinExistence type="inferred from homology"/>
<dbReference type="Gene3D" id="3.30.110.120">
    <property type="match status" value="1"/>
</dbReference>
<dbReference type="InterPro" id="IPR006070">
    <property type="entry name" value="Sua5-like_dom"/>
</dbReference>
<dbReference type="STRING" id="466.Lmac_0642"/>
<evidence type="ECO:0000256" key="7">
    <source>
        <dbReference type="ARBA" id="ARBA00048220"/>
    </source>
</evidence>
<dbReference type="AlphaFoldDB" id="A0A0W0WDM2"/>
<dbReference type="EC" id="6.2.-.-" evidence="8"/>
<dbReference type="Pfam" id="PF17788">
    <property type="entry name" value="HypF_C"/>
    <property type="match status" value="1"/>
</dbReference>
<protein>
    <recommendedName>
        <fullName evidence="8">Carbamoyltransferase HypF</fullName>
        <ecNumber evidence="8">6.2.-.-</ecNumber>
    </recommendedName>
</protein>
<reference evidence="12 13" key="1">
    <citation type="submission" date="2015-11" db="EMBL/GenBank/DDBJ databases">
        <title>Genomic analysis of 38 Legionella species identifies large and diverse effector repertoires.</title>
        <authorList>
            <person name="Burstein D."/>
            <person name="Amaro F."/>
            <person name="Zusman T."/>
            <person name="Lifshitz Z."/>
            <person name="Cohen O."/>
            <person name="Gilbert J.A."/>
            <person name="Pupko T."/>
            <person name="Shuman H.A."/>
            <person name="Segal G."/>
        </authorList>
    </citation>
    <scope>NUCLEOTIDE SEQUENCE [LARGE SCALE GENOMIC DNA]</scope>
    <source>
        <strain evidence="12 13">PX-1-G2-E2</strain>
    </source>
</reference>
<gene>
    <name evidence="12" type="primary">hypF</name>
    <name evidence="12" type="ORF">Lmac_0642</name>
</gene>
<dbReference type="PATRIC" id="fig|466.6.peg.694"/>
<dbReference type="GO" id="GO:0051604">
    <property type="term" value="P:protein maturation"/>
    <property type="evidence" value="ECO:0007669"/>
    <property type="project" value="TreeGrafter"/>
</dbReference>
<comment type="function">
    <text evidence="8">Involved in the maturation of [NiFe] hydrogenases. Along with HypE, it catalyzes the synthesis of the CN ligands of the active site iron of [NiFe]-hydrogenases. HypF functions as a carbamoyl transferase using carbamoylphosphate as a substrate and transferring the carboxamido moiety in an ATP-dependent reaction to the thiolate of the C-terminal cysteine of HypE yielding a protein-S-carboxamide.</text>
</comment>
<evidence type="ECO:0000313" key="12">
    <source>
        <dbReference type="EMBL" id="KTD30458.1"/>
    </source>
</evidence>
<dbReference type="InterPro" id="IPR001792">
    <property type="entry name" value="Acylphosphatase-like_dom"/>
</dbReference>
<dbReference type="PIRSF" id="PIRSF006256">
    <property type="entry name" value="CMPcnvr_hdrg_mat"/>
    <property type="match status" value="1"/>
</dbReference>
<accession>A0A0W0WDM2</accession>
<dbReference type="Pfam" id="PF22521">
    <property type="entry name" value="HypF_C_2"/>
    <property type="match status" value="1"/>
</dbReference>
<dbReference type="PROSITE" id="PS00150">
    <property type="entry name" value="ACYLPHOSPHATASE_1"/>
    <property type="match status" value="1"/>
</dbReference>
<dbReference type="Gene3D" id="3.90.870.50">
    <property type="match status" value="1"/>
</dbReference>
<evidence type="ECO:0000256" key="9">
    <source>
        <dbReference type="PROSITE-ProRule" id="PRU00520"/>
    </source>
</evidence>
<dbReference type="Gene3D" id="3.30.420.40">
    <property type="match status" value="1"/>
</dbReference>
<comment type="similarity">
    <text evidence="2 8">Belongs to the carbamoyltransferase HypF family.</text>
</comment>
<dbReference type="Pfam" id="PF00708">
    <property type="entry name" value="Acylphosphatase"/>
    <property type="match status" value="1"/>
</dbReference>
<sequence length="747" mass="83182">MDERLHILIKGQVQGVGFRPHVYRVAQQLKLTGWVQNNALGVQIEVQGLSASSFLPQLLISLPPLAQVQAVETSVVALVAHEQGFHIIDSEKKGASRSIISPDTSPCFDCLTELFDPNSRYYHYPFLNCTQCGPRFSITRELPYDRRQTSMDEFSLCFACQQDYSSPTNRRYHAQPTACKKCGPELSVSIQTIAQALFEGKIIALKGVGGYQLLCDARNKDAIQRLRRKKYREAKPLALMVLNGASAEEWAMVSAKEREALESQARPIVLLTKKQELLPETIASSLSCLGVMLPSSPLHYLLFHALAGSPEGMSWLEGVHPWVLIATSANIAANPLTTDDERAHNELIAIADLVISYNRKILSRVDDSVIRFINHSPHFVRRARGFSPISIQLPFSMPSTLALGGHLKNTFCITREDEAFVSQHIGSLTNKETIDFFHESLTHWMRFLDVKIERIACDLHPDFYTTRLASQYALPVISVQHHHAHLASVAAEHQLRESALGLALDGYGYGWDGKAWGGELFLLEKSTPIQRLAHFYPVPQPGGERTVHEPWRMAAAVLHCLKKEEEILRRFGEQPQVLGVVQWLKNHAALPTTTSCGRLFDAASALLGINTISHYEGQAPMQLESLVTYPEVFSDGWTFTQEQFNFLPMMRHLLDIKPKEGANLFHGTLIAGLADWVMVYVKKTSVKRILLSGGCFLNKVLTEGLSKVLENNGLTVYLPQQLPVHDGGISLGQAWIAGNQTADSLCV</sequence>
<dbReference type="Gene3D" id="3.30.420.360">
    <property type="match status" value="1"/>
</dbReference>
<dbReference type="RefSeq" id="WP_058451465.1">
    <property type="nucleotide sequence ID" value="NZ_CAAAIB010000007.1"/>
</dbReference>
<dbReference type="PANTHER" id="PTHR42959">
    <property type="entry name" value="CARBAMOYLTRANSFERASE"/>
    <property type="match status" value="1"/>
</dbReference>
<dbReference type="InterPro" id="IPR017968">
    <property type="entry name" value="Acylphosphatase_CS"/>
</dbReference>
<evidence type="ECO:0000313" key="13">
    <source>
        <dbReference type="Proteomes" id="UP000054908"/>
    </source>
</evidence>
<dbReference type="InterPro" id="IPR051060">
    <property type="entry name" value="Carbamoyltrans_HypF-like"/>
</dbReference>
<dbReference type="PROSITE" id="PS51163">
    <property type="entry name" value="YRDC"/>
    <property type="match status" value="1"/>
</dbReference>
<feature type="domain" description="Acylphosphatase-like" evidence="10">
    <location>
        <begin position="4"/>
        <end position="89"/>
    </location>
</feature>
<comment type="caution">
    <text evidence="12">The sequence shown here is derived from an EMBL/GenBank/DDBJ whole genome shotgun (WGS) entry which is preliminary data.</text>
</comment>
<dbReference type="PROSITE" id="PS51160">
    <property type="entry name" value="ACYLPHOSPHATASE_3"/>
    <property type="match status" value="1"/>
</dbReference>
<dbReference type="Proteomes" id="UP000054908">
    <property type="component" value="Unassembled WGS sequence"/>
</dbReference>
<evidence type="ECO:0000256" key="8">
    <source>
        <dbReference type="PIRNR" id="PIRNR006256"/>
    </source>
</evidence>
<comment type="pathway">
    <text evidence="1 8">Protein modification; [NiFe] hydrogenase maturation.</text>
</comment>
<evidence type="ECO:0000256" key="5">
    <source>
        <dbReference type="ARBA" id="ARBA00022771"/>
    </source>
</evidence>
<dbReference type="GO" id="GO:0003725">
    <property type="term" value="F:double-stranded RNA binding"/>
    <property type="evidence" value="ECO:0007669"/>
    <property type="project" value="InterPro"/>
</dbReference>
<evidence type="ECO:0000256" key="3">
    <source>
        <dbReference type="ARBA" id="ARBA00022598"/>
    </source>
</evidence>
<keyword evidence="6" id="KW-0862">Zinc</keyword>
<dbReference type="Pfam" id="PF01300">
    <property type="entry name" value="Sua5_yciO_yrdC"/>
    <property type="match status" value="1"/>
</dbReference>
<feature type="active site" evidence="9">
    <location>
        <position position="19"/>
    </location>
</feature>
<dbReference type="InterPro" id="IPR041440">
    <property type="entry name" value="HypF_C"/>
</dbReference>
<evidence type="ECO:0000256" key="6">
    <source>
        <dbReference type="ARBA" id="ARBA00022833"/>
    </source>
</evidence>
<dbReference type="InterPro" id="IPR004421">
    <property type="entry name" value="Carbamoyltransferase_HypF"/>
</dbReference>
<dbReference type="InterPro" id="IPR036046">
    <property type="entry name" value="Acylphosphatase-like_dom_sf"/>
</dbReference>
<dbReference type="InterPro" id="IPR011125">
    <property type="entry name" value="Znf_HypF"/>
</dbReference>
<evidence type="ECO:0000259" key="10">
    <source>
        <dbReference type="PROSITE" id="PS51160"/>
    </source>
</evidence>
<evidence type="ECO:0000256" key="4">
    <source>
        <dbReference type="ARBA" id="ARBA00022723"/>
    </source>
</evidence>